<dbReference type="InterPro" id="IPR013655">
    <property type="entry name" value="PAS_fold_3"/>
</dbReference>
<evidence type="ECO:0000259" key="11">
    <source>
        <dbReference type="PROSITE" id="PS50110"/>
    </source>
</evidence>
<dbReference type="Gene3D" id="1.10.287.130">
    <property type="match status" value="1"/>
</dbReference>
<dbReference type="PRINTS" id="PR00344">
    <property type="entry name" value="BCTRLSENSOR"/>
</dbReference>
<dbReference type="InterPro" id="IPR003594">
    <property type="entry name" value="HATPase_dom"/>
</dbReference>
<dbReference type="SMART" id="SM00448">
    <property type="entry name" value="REC"/>
    <property type="match status" value="2"/>
</dbReference>
<keyword evidence="6 14" id="KW-0418">Kinase</keyword>
<dbReference type="SUPFAM" id="SSF47384">
    <property type="entry name" value="Homodimeric domain of signal transducing histidine kinase"/>
    <property type="match status" value="1"/>
</dbReference>
<keyword evidence="4 8" id="KW-0597">Phosphoprotein</keyword>
<evidence type="ECO:0000256" key="7">
    <source>
        <dbReference type="ARBA" id="ARBA00023012"/>
    </source>
</evidence>
<dbReference type="SUPFAM" id="SSF55785">
    <property type="entry name" value="PYP-like sensor domain (PAS domain)"/>
    <property type="match status" value="3"/>
</dbReference>
<dbReference type="EMBL" id="CP000117">
    <property type="protein sequence ID" value="ABA24228.1"/>
    <property type="molecule type" value="Genomic_DNA"/>
</dbReference>
<feature type="domain" description="Response regulatory" evidence="11">
    <location>
        <begin position="9"/>
        <end position="125"/>
    </location>
</feature>
<dbReference type="Pfam" id="PF01590">
    <property type="entry name" value="GAF"/>
    <property type="match status" value="2"/>
</dbReference>
<dbReference type="STRING" id="240292.Ava_4631"/>
<dbReference type="InterPro" id="IPR011006">
    <property type="entry name" value="CheY-like_superfamily"/>
</dbReference>
<keyword evidence="7" id="KW-0902">Two-component regulatory system</keyword>
<dbReference type="Gene3D" id="3.30.450.20">
    <property type="entry name" value="PAS domain"/>
    <property type="match status" value="3"/>
</dbReference>
<dbReference type="InterPro" id="IPR013656">
    <property type="entry name" value="PAS_4"/>
</dbReference>
<dbReference type="RefSeq" id="WP_011321296.1">
    <property type="nucleotide sequence ID" value="NC_007413.1"/>
</dbReference>
<evidence type="ECO:0000256" key="4">
    <source>
        <dbReference type="ARBA" id="ARBA00022553"/>
    </source>
</evidence>
<dbReference type="SMART" id="SM00388">
    <property type="entry name" value="HisKA"/>
    <property type="match status" value="1"/>
</dbReference>
<dbReference type="SMART" id="SM00065">
    <property type="entry name" value="GAF"/>
    <property type="match status" value="3"/>
</dbReference>
<dbReference type="NCBIfam" id="TIGR00229">
    <property type="entry name" value="sensory_box"/>
    <property type="match status" value="3"/>
</dbReference>
<dbReference type="PANTHER" id="PTHR45339:SF1">
    <property type="entry name" value="HYBRID SIGNAL TRANSDUCTION HISTIDINE KINASE J"/>
    <property type="match status" value="1"/>
</dbReference>
<dbReference type="Pfam" id="PF02518">
    <property type="entry name" value="HATPase_c"/>
    <property type="match status" value="1"/>
</dbReference>
<feature type="modified residue" description="4-aspartylphosphate" evidence="8">
    <location>
        <position position="1504"/>
    </location>
</feature>
<dbReference type="SMART" id="SM00091">
    <property type="entry name" value="PAS"/>
    <property type="match status" value="3"/>
</dbReference>
<dbReference type="SMART" id="SM00387">
    <property type="entry name" value="HATPase_c"/>
    <property type="match status" value="1"/>
</dbReference>
<dbReference type="PROSITE" id="PS50113">
    <property type="entry name" value="PAC"/>
    <property type="match status" value="2"/>
</dbReference>
<evidence type="ECO:0000259" key="12">
    <source>
        <dbReference type="PROSITE" id="PS50112"/>
    </source>
</evidence>
<dbReference type="InterPro" id="IPR003661">
    <property type="entry name" value="HisK_dim/P_dom"/>
</dbReference>
<dbReference type="GO" id="GO:0000155">
    <property type="term" value="F:phosphorelay sensor kinase activity"/>
    <property type="evidence" value="ECO:0007669"/>
    <property type="project" value="InterPro"/>
</dbReference>
<evidence type="ECO:0000256" key="6">
    <source>
        <dbReference type="ARBA" id="ARBA00022777"/>
    </source>
</evidence>
<evidence type="ECO:0000256" key="2">
    <source>
        <dbReference type="ARBA" id="ARBA00006402"/>
    </source>
</evidence>
<reference evidence="15" key="1">
    <citation type="journal article" date="2014" name="Stand. Genomic Sci.">
        <title>Complete genome sequence of Anabaena variabilis ATCC 29413.</title>
        <authorList>
            <person name="Thiel T."/>
            <person name="Pratte B.S."/>
            <person name="Zhong J."/>
            <person name="Goodwin L."/>
            <person name="Copeland A."/>
            <person name="Lucas S."/>
            <person name="Han C."/>
            <person name="Pitluck S."/>
            <person name="Land M.L."/>
            <person name="Kyrpides N.C."/>
            <person name="Woyke T."/>
        </authorList>
    </citation>
    <scope>NUCLEOTIDE SEQUENCE [LARGE SCALE GENOMIC DNA]</scope>
    <source>
        <strain evidence="15">ATCC 29413 / PCC 7937</strain>
    </source>
</reference>
<feature type="domain" description="Phytochrome chromophore attachment site" evidence="9">
    <location>
        <begin position="961"/>
        <end position="1111"/>
    </location>
</feature>
<evidence type="ECO:0000313" key="15">
    <source>
        <dbReference type="Proteomes" id="UP000002533"/>
    </source>
</evidence>
<evidence type="ECO:0000256" key="8">
    <source>
        <dbReference type="PROSITE-ProRule" id="PRU00169"/>
    </source>
</evidence>
<dbReference type="eggNOG" id="COG2203">
    <property type="taxonomic scope" value="Bacteria"/>
</dbReference>
<dbReference type="Pfam" id="PF08447">
    <property type="entry name" value="PAS_3"/>
    <property type="match status" value="1"/>
</dbReference>
<evidence type="ECO:0000259" key="13">
    <source>
        <dbReference type="PROSITE" id="PS50113"/>
    </source>
</evidence>
<comment type="similarity">
    <text evidence="2">In the N-terminal section; belongs to the phytochrome family.</text>
</comment>
<keyword evidence="5 14" id="KW-0808">Transferase</keyword>
<feature type="domain" description="PAS" evidence="12">
    <location>
        <begin position="684"/>
        <end position="756"/>
    </location>
</feature>
<feature type="domain" description="PAS" evidence="12">
    <location>
        <begin position="814"/>
        <end position="867"/>
    </location>
</feature>
<dbReference type="Gene3D" id="3.30.450.40">
    <property type="match status" value="3"/>
</dbReference>
<evidence type="ECO:0000259" key="10">
    <source>
        <dbReference type="PROSITE" id="PS50109"/>
    </source>
</evidence>
<dbReference type="InterPro" id="IPR036097">
    <property type="entry name" value="HisK_dim/P_sf"/>
</dbReference>
<dbReference type="InterPro" id="IPR003018">
    <property type="entry name" value="GAF"/>
</dbReference>
<feature type="domain" description="PAC" evidence="13">
    <location>
        <begin position="760"/>
        <end position="813"/>
    </location>
</feature>
<dbReference type="eggNOG" id="COG2205">
    <property type="taxonomic scope" value="Bacteria"/>
</dbReference>
<dbReference type="InterPro" id="IPR016132">
    <property type="entry name" value="Phyto_chromo_attachment"/>
</dbReference>
<dbReference type="CDD" id="cd17546">
    <property type="entry name" value="REC_hyHK_CKI1_RcsC-like"/>
    <property type="match status" value="1"/>
</dbReference>
<dbReference type="InterPro" id="IPR000700">
    <property type="entry name" value="PAS-assoc_C"/>
</dbReference>
<dbReference type="InterPro" id="IPR005467">
    <property type="entry name" value="His_kinase_dom"/>
</dbReference>
<dbReference type="Pfam" id="PF00512">
    <property type="entry name" value="HisKA"/>
    <property type="match status" value="1"/>
</dbReference>
<dbReference type="InterPro" id="IPR036890">
    <property type="entry name" value="HATPase_C_sf"/>
</dbReference>
<dbReference type="Gene3D" id="3.30.565.10">
    <property type="entry name" value="Histidine kinase-like ATPase, C-terminal domain"/>
    <property type="match status" value="1"/>
</dbReference>
<dbReference type="eggNOG" id="COG0784">
    <property type="taxonomic scope" value="Bacteria"/>
</dbReference>
<dbReference type="Pfam" id="PF13426">
    <property type="entry name" value="PAS_9"/>
    <property type="match status" value="1"/>
</dbReference>
<dbReference type="Pfam" id="PF00072">
    <property type="entry name" value="Response_reg"/>
    <property type="match status" value="2"/>
</dbReference>
<proteinExistence type="inferred from homology"/>
<dbReference type="SUPFAM" id="SSF55874">
    <property type="entry name" value="ATPase domain of HSP90 chaperone/DNA topoisomerase II/histidine kinase"/>
    <property type="match status" value="1"/>
</dbReference>
<dbReference type="PROSITE" id="PS50112">
    <property type="entry name" value="PAS"/>
    <property type="match status" value="3"/>
</dbReference>
<dbReference type="CDD" id="cd00082">
    <property type="entry name" value="HisKA"/>
    <property type="match status" value="1"/>
</dbReference>
<dbReference type="eggNOG" id="COG2202">
    <property type="taxonomic scope" value="Bacteria"/>
</dbReference>
<evidence type="ECO:0000313" key="14">
    <source>
        <dbReference type="EMBL" id="ABA24228.1"/>
    </source>
</evidence>
<evidence type="ECO:0000256" key="3">
    <source>
        <dbReference type="ARBA" id="ARBA00012438"/>
    </source>
</evidence>
<name>Q3M458_TRIV2</name>
<dbReference type="CDD" id="cd16922">
    <property type="entry name" value="HATPase_EvgS-ArcB-TorS-like"/>
    <property type="match status" value="1"/>
</dbReference>
<dbReference type="PROSITE" id="PS50110">
    <property type="entry name" value="RESPONSE_REGULATORY"/>
    <property type="match status" value="2"/>
</dbReference>
<dbReference type="PROSITE" id="PS50109">
    <property type="entry name" value="HIS_KIN"/>
    <property type="match status" value="1"/>
</dbReference>
<dbReference type="InterPro" id="IPR001789">
    <property type="entry name" value="Sig_transdc_resp-reg_receiver"/>
</dbReference>
<dbReference type="InterPro" id="IPR035965">
    <property type="entry name" value="PAS-like_dom_sf"/>
</dbReference>
<dbReference type="PROSITE" id="PS50046">
    <property type="entry name" value="PHYTOCHROME_2"/>
    <property type="match status" value="1"/>
</dbReference>
<sequence length="1672" mass="187817">MLIDYQRTKILLIDNSLENWRCLSGFLAETKYSLQRVSTAKISISSVSELMPDLILIDSSIDKIDGLSFCQNLKAEKSLQDISILLLTYIEQLSEYSSYFQIGVSDFISKPLRQEEFLLRMRNQLKIQSKQKNQLEEPHQSFPVVDGLISLNNALNQNVISNKKECCWQLSELNNEESINQSLNSHSLVSSNSKITSSKNNTQEYQTNTVKLYKHNLVLTKLGKNPILYQGNLKTALAEITNVAAHNLGIERASIWLYDETLTKIQCADLFEYSRNQHSAGMSLSAKDYPTYFQALHQDEAIAADDAYTDPRTKEFAQSYLTPLNITAMLDTPIRLAGETVGVLCLEAVKSPHHWTPEDQNFARSLTNLVSLALEARERQRAEAAHRISEQKLASAFRASPDPITLCTYPETRYIEVNDSFCRLFGYSRSQVIGNTDKELNIWVNLEECNFLSRILEKAKAIRNHEVDFRTSSGEIKTTLFSAEMIEIDGQKYILGTAKDITERKQAEAESRLLLLTTQAIARAVDVKSALTLVLRVICQTIGWDFGEAWTPNRESHVLEHSLVCYCEEASLEEFCHQSQNLRIAPGDGLPGRVWQTKQSEWIEDVSQVKQGQFLRSPQAAKVGLKAGFGIPILAGKEVLAVLIFFKRSSISIDKRLLMLLGAVATQLGSLIERKLIESAHRKSEERLQLALEASDLGLWDWNIATGKIYRDWQWQKMLGYAQEDIEDDERVIQQLLHPEDLAGVTSAIADHLQGVTPVYEMEFRMRCAAGGWKWVQSRGQIVERDEQGQPLRMTGTTKDITERKILEKELELREARLNAFFSGAPVGMSIFDDQLRFVQINELIADIHGKSAQEHIGRTLEEIAPQIAPLVTPFCQQVLLTSQPILNVELSLPAVNQPDSLRHFLVSYFPIPGEGNQLSGVGKVIVEISDRQRAEEALKESVERERAIAQVIQRMRQTLDLDTIFTATTEELRQVLNCDRAVVYRFDSQGSGEFVAESWGKDWISLMETHKNAPHLTENTVQDQSCLAKLLEYTPQSTPDKNFLCVSDIYQAGFGSCYIEFLERLQAKAYIIVPILSGDQVWGLLATYQNSGPRQWKTGEINIVIQIGNQLEVALQQAQLLTQTQRQSQALEAAAIAADGANRAKSEFLANMSHELRTPLNAILGFTQIMSHDKTLSKDNQQNLTIINRAGEHLLDLINDVLEMSKIEAGRTTLNINNFDLIHLLDNLQEMMQGRAKAKGLHLQFEYAPNIAQHIQADESKLRQVLLNILGNAIKFTETGSIILRVKMGDGDWGLVSQRGLLYETLREGGFPHVGVSLPVKVQLTNSEGGTEDETKTHLSTPNTQFPITNPRFLIFEIQDTGIGICDDEVGVLFEAFGQTEAGRKSQQGTGLGLAISRKYVQLMGGDISISSTVGVGSTFSFRIQVGLVSAHEIPCQPTARSVIGLAPQQQECRILVVDDVADSRLLLVKLLSSVGFVVQEAANGQEALAIWQQWHPQLILMDMRMPIMDGYEATHFIRSAETENHTTIPNPHTIIIALTAHAFEEQRQAMLQVGCDDLINKPFSEKEILEKLNKYLGIKYLYQEDSSQTLKARTTIFAHDNLLPLLSTLPRDWVINLYNAAAQCSDDLILKLTEEISCENTALKEYFVDLAHNFQFEKIMQIVSTIKDVS</sequence>
<comment type="catalytic activity">
    <reaction evidence="1">
        <text>ATP + protein L-histidine = ADP + protein N-phospho-L-histidine.</text>
        <dbReference type="EC" id="2.7.13.3"/>
    </reaction>
</comment>
<dbReference type="InterPro" id="IPR001610">
    <property type="entry name" value="PAC"/>
</dbReference>
<dbReference type="Gene3D" id="3.40.50.2300">
    <property type="match status" value="2"/>
</dbReference>
<dbReference type="Pfam" id="PF08448">
    <property type="entry name" value="PAS_4"/>
    <property type="match status" value="1"/>
</dbReference>
<dbReference type="InterPro" id="IPR004358">
    <property type="entry name" value="Sig_transdc_His_kin-like_C"/>
</dbReference>
<dbReference type="EC" id="2.7.13.3" evidence="3"/>
<dbReference type="CDD" id="cd00130">
    <property type="entry name" value="PAS"/>
    <property type="match status" value="3"/>
</dbReference>
<organism evidence="14 15">
    <name type="scientific">Trichormus variabilis (strain ATCC 29413 / PCC 7937)</name>
    <name type="common">Anabaena variabilis</name>
    <dbReference type="NCBI Taxonomy" id="240292"/>
    <lineage>
        <taxon>Bacteria</taxon>
        <taxon>Bacillati</taxon>
        <taxon>Cyanobacteriota</taxon>
        <taxon>Cyanophyceae</taxon>
        <taxon>Nostocales</taxon>
        <taxon>Nostocaceae</taxon>
        <taxon>Trichormus</taxon>
    </lineage>
</organism>
<dbReference type="InterPro" id="IPR000014">
    <property type="entry name" value="PAS"/>
</dbReference>
<evidence type="ECO:0000256" key="1">
    <source>
        <dbReference type="ARBA" id="ARBA00000085"/>
    </source>
</evidence>
<dbReference type="InterPro" id="IPR029016">
    <property type="entry name" value="GAF-like_dom_sf"/>
</dbReference>
<feature type="domain" description="PAC" evidence="13">
    <location>
        <begin position="463"/>
        <end position="513"/>
    </location>
</feature>
<feature type="domain" description="Response regulatory" evidence="11">
    <location>
        <begin position="1455"/>
        <end position="1578"/>
    </location>
</feature>
<protein>
    <recommendedName>
        <fullName evidence="3">histidine kinase</fullName>
        <ecNumber evidence="3">2.7.13.3</ecNumber>
    </recommendedName>
</protein>
<accession>Q3M458</accession>
<evidence type="ECO:0000256" key="5">
    <source>
        <dbReference type="ARBA" id="ARBA00022679"/>
    </source>
</evidence>
<dbReference type="KEGG" id="ava:Ava_4631"/>
<dbReference type="SUPFAM" id="SSF52172">
    <property type="entry name" value="CheY-like"/>
    <property type="match status" value="2"/>
</dbReference>
<dbReference type="Proteomes" id="UP000002533">
    <property type="component" value="Chromosome"/>
</dbReference>
<dbReference type="HOGENOM" id="CLU_000445_114_15_3"/>
<dbReference type="eggNOG" id="COG3706">
    <property type="taxonomic scope" value="Bacteria"/>
</dbReference>
<feature type="modified residue" description="4-aspartylphosphate" evidence="8">
    <location>
        <position position="58"/>
    </location>
</feature>
<dbReference type="Pfam" id="PF13185">
    <property type="entry name" value="GAF_2"/>
    <property type="match status" value="1"/>
</dbReference>
<feature type="domain" description="PAS" evidence="12">
    <location>
        <begin position="389"/>
        <end position="436"/>
    </location>
</feature>
<dbReference type="SMART" id="SM00086">
    <property type="entry name" value="PAC"/>
    <property type="match status" value="3"/>
</dbReference>
<dbReference type="SUPFAM" id="SSF55781">
    <property type="entry name" value="GAF domain-like"/>
    <property type="match status" value="3"/>
</dbReference>
<evidence type="ECO:0000259" key="9">
    <source>
        <dbReference type="PROSITE" id="PS50046"/>
    </source>
</evidence>
<dbReference type="PANTHER" id="PTHR45339">
    <property type="entry name" value="HYBRID SIGNAL TRANSDUCTION HISTIDINE KINASE J"/>
    <property type="match status" value="1"/>
</dbReference>
<feature type="domain" description="Histidine kinase" evidence="10">
    <location>
        <begin position="1152"/>
        <end position="1429"/>
    </location>
</feature>
<gene>
    <name evidence="14" type="ordered locus">Ava_4631</name>
</gene>
<dbReference type="GeneID" id="58722203"/>